<evidence type="ECO:0000313" key="3">
    <source>
        <dbReference type="Proteomes" id="UP000027586"/>
    </source>
</evidence>
<dbReference type="SUPFAM" id="SSF81383">
    <property type="entry name" value="F-box domain"/>
    <property type="match status" value="1"/>
</dbReference>
<dbReference type="OrthoDB" id="2304952at2759"/>
<dbReference type="EMBL" id="CBTN010000013">
    <property type="protein sequence ID" value="CDH52534.1"/>
    <property type="molecule type" value="Genomic_DNA"/>
</dbReference>
<reference evidence="2" key="1">
    <citation type="submission" date="2013-08" db="EMBL/GenBank/DDBJ databases">
        <title>Gene expansion shapes genome architecture in the human pathogen Lichtheimia corymbifera: an evolutionary genomics analysis in the ancient terrestrial Mucorales (Mucoromycotina).</title>
        <authorList>
            <person name="Schwartze V.U."/>
            <person name="Winter S."/>
            <person name="Shelest E."/>
            <person name="Marcet-Houben M."/>
            <person name="Horn F."/>
            <person name="Wehner S."/>
            <person name="Hoffmann K."/>
            <person name="Riege K."/>
            <person name="Sammeth M."/>
            <person name="Nowrousian M."/>
            <person name="Valiante V."/>
            <person name="Linde J."/>
            <person name="Jacobsen I.D."/>
            <person name="Marz M."/>
            <person name="Brakhage A.A."/>
            <person name="Gabaldon T."/>
            <person name="Bocker S."/>
            <person name="Voigt K."/>
        </authorList>
    </citation>
    <scope>NUCLEOTIDE SEQUENCE [LARGE SCALE GENOMIC DNA]</scope>
    <source>
        <strain evidence="2">FSU 9682</strain>
    </source>
</reference>
<dbReference type="CDD" id="cd09917">
    <property type="entry name" value="F-box_SF"/>
    <property type="match status" value="1"/>
</dbReference>
<evidence type="ECO:0000313" key="2">
    <source>
        <dbReference type="EMBL" id="CDH52534.1"/>
    </source>
</evidence>
<dbReference type="InterPro" id="IPR036047">
    <property type="entry name" value="F-box-like_dom_sf"/>
</dbReference>
<gene>
    <name evidence="2" type="ORF">LCOR_03997.1</name>
</gene>
<dbReference type="Pfam" id="PF12937">
    <property type="entry name" value="F-box-like"/>
    <property type="match status" value="1"/>
</dbReference>
<name>A0A068RRD7_9FUNG</name>
<evidence type="ECO:0000259" key="1">
    <source>
        <dbReference type="Pfam" id="PF12937"/>
    </source>
</evidence>
<sequence length="313" mass="36289">MLNHLPNEILHEIFVRLLSPLDYFHLSATCRNLYLLGSRRHCQIQFLLSYFGDDCFQPWLRVCCEMIAASNIKPIDRNLLATASNIDSQIFCDYFAQQSDKAIQRTLLDLFRYGSEDGYWKVPSFACGQDAVLLCAKSQVRHITQTGVRRVFHDVTLVEEDGSLQHYYCVFHLIDTLVTFKEGNHGFLMRQGHVIYKDEEDIRDTTGWSKLFKSVRIAKQQTGIYPTTQGPPKLLHAPSLAPDHWRPCILRNYMQCHLTMKMNKVSLAAGDYVDHIEMSEHRESDMIRLAFYDANTNIRGYLLLSEDGVLWWD</sequence>
<comment type="caution">
    <text evidence="2">The sequence shown here is derived from an EMBL/GenBank/DDBJ whole genome shotgun (WGS) entry which is preliminary data.</text>
</comment>
<protein>
    <recommendedName>
        <fullName evidence="1">F-box domain-containing protein</fullName>
    </recommendedName>
</protein>
<dbReference type="Proteomes" id="UP000027586">
    <property type="component" value="Unassembled WGS sequence"/>
</dbReference>
<dbReference type="VEuPathDB" id="FungiDB:LCOR_03997.1"/>
<feature type="domain" description="F-box" evidence="1">
    <location>
        <begin position="2"/>
        <end position="36"/>
    </location>
</feature>
<dbReference type="AlphaFoldDB" id="A0A068RRD7"/>
<proteinExistence type="predicted"/>
<dbReference type="InterPro" id="IPR001810">
    <property type="entry name" value="F-box_dom"/>
</dbReference>
<organism evidence="2 3">
    <name type="scientific">Lichtheimia corymbifera JMRC:FSU:9682</name>
    <dbReference type="NCBI Taxonomy" id="1263082"/>
    <lineage>
        <taxon>Eukaryota</taxon>
        <taxon>Fungi</taxon>
        <taxon>Fungi incertae sedis</taxon>
        <taxon>Mucoromycota</taxon>
        <taxon>Mucoromycotina</taxon>
        <taxon>Mucoromycetes</taxon>
        <taxon>Mucorales</taxon>
        <taxon>Lichtheimiaceae</taxon>
        <taxon>Lichtheimia</taxon>
    </lineage>
</organism>
<accession>A0A068RRD7</accession>
<keyword evidence="3" id="KW-1185">Reference proteome</keyword>